<comment type="similarity">
    <text evidence="2 7">Belongs to the IL-10 family.</text>
</comment>
<dbReference type="PROSITE" id="PS00520">
    <property type="entry name" value="INTERLEUKIN_10"/>
    <property type="match status" value="1"/>
</dbReference>
<keyword evidence="5 7" id="KW-0732">Signal</keyword>
<dbReference type="PANTHER" id="PTHR48482">
    <property type="entry name" value="INTERLEUKIN-19-RELATED"/>
    <property type="match status" value="1"/>
</dbReference>
<evidence type="ECO:0000256" key="5">
    <source>
        <dbReference type="ARBA" id="ARBA00022729"/>
    </source>
</evidence>
<dbReference type="InterPro" id="IPR020443">
    <property type="entry name" value="IL-10/19/20/24/26"/>
</dbReference>
<accession>A0A668VKW3</accession>
<evidence type="ECO:0000256" key="3">
    <source>
        <dbReference type="ARBA" id="ARBA00022514"/>
    </source>
</evidence>
<keyword evidence="3 7" id="KW-0202">Cytokine</keyword>
<dbReference type="InterPro" id="IPR009079">
    <property type="entry name" value="4_helix_cytokine-like_core"/>
</dbReference>
<evidence type="ECO:0000256" key="6">
    <source>
        <dbReference type="PIRSR" id="PIRSR620443-51"/>
    </source>
</evidence>
<feature type="chain" id="PRO_5031598845" description="Interleukin family protein" evidence="7">
    <location>
        <begin position="27"/>
        <end position="184"/>
    </location>
</feature>
<evidence type="ECO:0000256" key="4">
    <source>
        <dbReference type="ARBA" id="ARBA00022525"/>
    </source>
</evidence>
<feature type="disulfide bond" evidence="6">
    <location>
        <begin position="34"/>
        <end position="132"/>
    </location>
</feature>
<feature type="disulfide bond" evidence="6">
    <location>
        <begin position="87"/>
        <end position="136"/>
    </location>
</feature>
<protein>
    <recommendedName>
        <fullName evidence="7">Interleukin family protein</fullName>
    </recommendedName>
</protein>
<dbReference type="AlphaFoldDB" id="A0A668VKW3"/>
<feature type="disulfide bond" evidence="6">
    <location>
        <begin position="86"/>
        <end position="134"/>
    </location>
</feature>
<keyword evidence="6" id="KW-1015">Disulfide bond</keyword>
<evidence type="ECO:0000313" key="9">
    <source>
        <dbReference type="Proteomes" id="UP000472276"/>
    </source>
</evidence>
<keyword evidence="4 7" id="KW-0964">Secreted</keyword>
<dbReference type="Gene3D" id="1.20.1250.10">
    <property type="match status" value="1"/>
</dbReference>
<name>A0A668VKW3_OREAU</name>
<evidence type="ECO:0000256" key="7">
    <source>
        <dbReference type="RuleBase" id="RU368043"/>
    </source>
</evidence>
<comment type="subcellular location">
    <subcellularLocation>
        <location evidence="1 7">Secreted</location>
    </subcellularLocation>
</comment>
<sequence length="184" mass="20772">MKMLLGCSASFLLLLLLSCLTEPAESRTLHLDSCSVSVHTHELRKYYAHIRSNAVSSASSRAIETSGKNLHKCNVRLNWQKDGQTCCFLRLVLRFYVERVFSNYASSEPEQQRCSSALANAFVSIRRDIHKCHCQCGEETQRTIDSVHAEFIKLQANRAAQKAVGELDTVLEWLEALGPKTQRN</sequence>
<dbReference type="OMA" id="RLCHARM"/>
<proteinExistence type="inferred from homology"/>
<evidence type="ECO:0000256" key="1">
    <source>
        <dbReference type="ARBA" id="ARBA00004613"/>
    </source>
</evidence>
<evidence type="ECO:0000256" key="2">
    <source>
        <dbReference type="ARBA" id="ARBA00008813"/>
    </source>
</evidence>
<dbReference type="InterPro" id="IPR020423">
    <property type="entry name" value="IL-10_CS"/>
</dbReference>
<feature type="signal peptide" evidence="7">
    <location>
        <begin position="1"/>
        <end position="26"/>
    </location>
</feature>
<keyword evidence="9" id="KW-1185">Reference proteome</keyword>
<dbReference type="GO" id="GO:0005125">
    <property type="term" value="F:cytokine activity"/>
    <property type="evidence" value="ECO:0007669"/>
    <property type="project" value="UniProtKB-UniRule"/>
</dbReference>
<evidence type="ECO:0000313" key="8">
    <source>
        <dbReference type="Ensembl" id="ENSOABP00000051193.1"/>
    </source>
</evidence>
<organism evidence="8 9">
    <name type="scientific">Oreochromis aureus</name>
    <name type="common">Israeli tilapia</name>
    <name type="synonym">Chromis aureus</name>
    <dbReference type="NCBI Taxonomy" id="47969"/>
    <lineage>
        <taxon>Eukaryota</taxon>
        <taxon>Metazoa</taxon>
        <taxon>Chordata</taxon>
        <taxon>Craniata</taxon>
        <taxon>Vertebrata</taxon>
        <taxon>Euteleostomi</taxon>
        <taxon>Actinopterygii</taxon>
        <taxon>Neopterygii</taxon>
        <taxon>Teleostei</taxon>
        <taxon>Neoteleostei</taxon>
        <taxon>Acanthomorphata</taxon>
        <taxon>Ovalentaria</taxon>
        <taxon>Cichlomorphae</taxon>
        <taxon>Cichliformes</taxon>
        <taxon>Cichlidae</taxon>
        <taxon>African cichlids</taxon>
        <taxon>Pseudocrenilabrinae</taxon>
        <taxon>Oreochromini</taxon>
        <taxon>Oreochromis</taxon>
    </lineage>
</organism>
<comment type="function">
    <text evidence="7">Immune regulatory cytokine.</text>
</comment>
<reference evidence="8" key="1">
    <citation type="submission" date="2025-08" db="UniProtKB">
        <authorList>
            <consortium name="Ensembl"/>
        </authorList>
    </citation>
    <scope>IDENTIFICATION</scope>
</reference>
<dbReference type="GO" id="GO:0005615">
    <property type="term" value="C:extracellular space"/>
    <property type="evidence" value="ECO:0007669"/>
    <property type="project" value="UniProtKB-UniRule"/>
</dbReference>
<dbReference type="PROSITE" id="PS51257">
    <property type="entry name" value="PROKAR_LIPOPROTEIN"/>
    <property type="match status" value="1"/>
</dbReference>
<dbReference type="PANTHER" id="PTHR48482:SF3">
    <property type="entry name" value="INTERLEUKIN-19"/>
    <property type="match status" value="1"/>
</dbReference>
<dbReference type="Proteomes" id="UP000472276">
    <property type="component" value="Unassembled WGS sequence"/>
</dbReference>
<gene>
    <name evidence="8" type="primary">il19l</name>
</gene>
<reference evidence="8" key="2">
    <citation type="submission" date="2025-09" db="UniProtKB">
        <authorList>
            <consortium name="Ensembl"/>
        </authorList>
    </citation>
    <scope>IDENTIFICATION</scope>
</reference>
<dbReference type="Ensembl" id="ENSOABT00000052496.2">
    <property type="protein sequence ID" value="ENSOABP00000051193.1"/>
    <property type="gene ID" value="ENSOABG00000022795.2"/>
</dbReference>
<dbReference type="Pfam" id="PF00726">
    <property type="entry name" value="IL10"/>
    <property type="match status" value="1"/>
</dbReference>
<dbReference type="SUPFAM" id="SSF47266">
    <property type="entry name" value="4-helical cytokines"/>
    <property type="match status" value="1"/>
</dbReference>